<accession>A0A6C0KWY3</accession>
<proteinExistence type="predicted"/>
<evidence type="ECO:0000313" key="1">
    <source>
        <dbReference type="EMBL" id="QHU21197.1"/>
    </source>
</evidence>
<protein>
    <submittedName>
        <fullName evidence="1">Uncharacterized protein</fullName>
    </submittedName>
</protein>
<name>A0A6C0KWY3_9ZZZZ</name>
<dbReference type="EMBL" id="MN740986">
    <property type="protein sequence ID" value="QHU21197.1"/>
    <property type="molecule type" value="Genomic_DNA"/>
</dbReference>
<sequence length="556" mass="66169">MNYREINLINNLLIAIPERRLPPLFCSRDEIASPDKILRFLDLNKNKSQDSGNPPNYSNPNYSNPNYGMYTDDAGNRFNYINIPWHKSFPENIYSTNFYVLTSVTNKNFMFNVINKDTNWTIWLKFWGFIPFLITTPLFEKDSKKYISKYTYPETVIEVQEDGDERFKMEISQLISNKNYTICNGYILLLALYRKGMVREIDVINALKESYNPNEYYQYVLPDWETLYYGHSIPHICDFLYYYGTAQLSKNILDILIAPSPISVYNFIIPMNDHYIVTTFQSSMFPNFNISTWKYWEESLKSSILNIYFNDDIGDTMSSDSSTILIPDIPGFIQGILKNNRTFHWWTINHKRYLTQLHNYYREMLCYIFYRYSIDTNSGKSGLRGLRGLRGHRKLRKLYLQIISFYGENIIYNFLVKYLLKLRLNNLLNNGYSYYIISDIPTPFIVDIVTRFNTHLFNCDLYKDYSRPVNLMLSMDTHTQWRREIDLYSFIKLDNRLFCPIEKKIINRLCILYRMFGLGKNKNNIFRINSENAYNIGTLIIMTLRSDRCRLKYLLS</sequence>
<reference evidence="1" key="1">
    <citation type="journal article" date="2020" name="Nature">
        <title>Giant virus diversity and host interactions through global metagenomics.</title>
        <authorList>
            <person name="Schulz F."/>
            <person name="Roux S."/>
            <person name="Paez-Espino D."/>
            <person name="Jungbluth S."/>
            <person name="Walsh D.A."/>
            <person name="Denef V.J."/>
            <person name="McMahon K.D."/>
            <person name="Konstantinidis K.T."/>
            <person name="Eloe-Fadrosh E.A."/>
            <person name="Kyrpides N.C."/>
            <person name="Woyke T."/>
        </authorList>
    </citation>
    <scope>NUCLEOTIDE SEQUENCE</scope>
    <source>
        <strain evidence="1">GVMAG-S-3300013094-100</strain>
    </source>
</reference>
<dbReference type="AlphaFoldDB" id="A0A6C0KWY3"/>
<organism evidence="1">
    <name type="scientific">viral metagenome</name>
    <dbReference type="NCBI Taxonomy" id="1070528"/>
    <lineage>
        <taxon>unclassified sequences</taxon>
        <taxon>metagenomes</taxon>
        <taxon>organismal metagenomes</taxon>
    </lineage>
</organism>